<dbReference type="CDD" id="cd04301">
    <property type="entry name" value="NAT_SF"/>
    <property type="match status" value="1"/>
</dbReference>
<dbReference type="eggNOG" id="COG1670">
    <property type="taxonomic scope" value="Bacteria"/>
</dbReference>
<dbReference type="KEGG" id="sti:Sthe_2602"/>
<dbReference type="PANTHER" id="PTHR43415:SF3">
    <property type="entry name" value="GNAT-FAMILY ACETYLTRANSFERASE"/>
    <property type="match status" value="1"/>
</dbReference>
<dbReference type="HOGENOM" id="CLU_013985_3_2_0"/>
<dbReference type="InterPro" id="IPR000182">
    <property type="entry name" value="GNAT_dom"/>
</dbReference>
<dbReference type="EMBL" id="CP001824">
    <property type="protein sequence ID" value="ACZ40016.1"/>
    <property type="molecule type" value="Genomic_DNA"/>
</dbReference>
<feature type="domain" description="N-acetyltransferase" evidence="1">
    <location>
        <begin position="17"/>
        <end position="182"/>
    </location>
</feature>
<keyword evidence="3" id="KW-1185">Reference proteome</keyword>
<keyword evidence="2" id="KW-0808">Transferase</keyword>
<sequence length="203" mass="23134">MREAQARPVVNIVGERVALSPLRRDLLETYQRWFNEFQTLCTPCDMPRPVTLEEQTAQYEAIASGSATRVGFQIYERATWEPIGTCALIDIDHRNGTAEFVIIIGEPTHRGRGFGTEATRLALDYAFTALGLHNVMLKVYEFNRAGIRAYQKAGFKEIGRRRGARRFAGRRWDVIYMDCVADEFTSPVLSEIFRPDSPRPDSQ</sequence>
<evidence type="ECO:0000313" key="2">
    <source>
        <dbReference type="EMBL" id="ACZ40016.1"/>
    </source>
</evidence>
<dbReference type="Gene3D" id="3.40.630.30">
    <property type="match status" value="1"/>
</dbReference>
<name>D1C873_SPHTD</name>
<dbReference type="Pfam" id="PF13302">
    <property type="entry name" value="Acetyltransf_3"/>
    <property type="match status" value="1"/>
</dbReference>
<dbReference type="GO" id="GO:0016747">
    <property type="term" value="F:acyltransferase activity, transferring groups other than amino-acyl groups"/>
    <property type="evidence" value="ECO:0007669"/>
    <property type="project" value="InterPro"/>
</dbReference>
<dbReference type="InParanoid" id="D1C873"/>
<gene>
    <name evidence="2" type="ordered locus">Sthe_2602</name>
</gene>
<dbReference type="Proteomes" id="UP000002027">
    <property type="component" value="Chromosome 2"/>
</dbReference>
<accession>D1C873</accession>
<dbReference type="STRING" id="479434.Sthe_2602"/>
<evidence type="ECO:0000313" key="3">
    <source>
        <dbReference type="Proteomes" id="UP000002027"/>
    </source>
</evidence>
<dbReference type="OrthoDB" id="9795206at2"/>
<organism evidence="2 3">
    <name type="scientific">Sphaerobacter thermophilus (strain ATCC 49802 / DSM 20745 / KCCM 41009 / NCIMB 13125 / S 6022)</name>
    <dbReference type="NCBI Taxonomy" id="479434"/>
    <lineage>
        <taxon>Bacteria</taxon>
        <taxon>Pseudomonadati</taxon>
        <taxon>Thermomicrobiota</taxon>
        <taxon>Thermomicrobia</taxon>
        <taxon>Sphaerobacterales</taxon>
        <taxon>Sphaerobacterineae</taxon>
        <taxon>Sphaerobacteraceae</taxon>
        <taxon>Sphaerobacter</taxon>
    </lineage>
</organism>
<dbReference type="RefSeq" id="WP_012873055.1">
    <property type="nucleotide sequence ID" value="NC_013524.1"/>
</dbReference>
<dbReference type="PANTHER" id="PTHR43415">
    <property type="entry name" value="SPERMIDINE N(1)-ACETYLTRANSFERASE"/>
    <property type="match status" value="1"/>
</dbReference>
<dbReference type="InterPro" id="IPR016181">
    <property type="entry name" value="Acyl_CoA_acyltransferase"/>
</dbReference>
<reference evidence="3" key="1">
    <citation type="submission" date="2009-11" db="EMBL/GenBank/DDBJ databases">
        <title>The complete chromosome 2 of Sphaerobacter thermophilus DSM 20745.</title>
        <authorList>
            <person name="Lucas S."/>
            <person name="Copeland A."/>
            <person name="Lapidus A."/>
            <person name="Glavina del Rio T."/>
            <person name="Dalin E."/>
            <person name="Tice H."/>
            <person name="Bruce D."/>
            <person name="Goodwin L."/>
            <person name="Pitluck S."/>
            <person name="Kyrpides N."/>
            <person name="Mavromatis K."/>
            <person name="Ivanova N."/>
            <person name="Mikhailova N."/>
            <person name="LaButti K.M."/>
            <person name="Clum A."/>
            <person name="Sun H.I."/>
            <person name="Brettin T."/>
            <person name="Detter J.C."/>
            <person name="Han C."/>
            <person name="Larimer F."/>
            <person name="Land M."/>
            <person name="Hauser L."/>
            <person name="Markowitz V."/>
            <person name="Cheng J.F."/>
            <person name="Hugenholtz P."/>
            <person name="Woyke T."/>
            <person name="Wu D."/>
            <person name="Steenblock K."/>
            <person name="Schneider S."/>
            <person name="Pukall R."/>
            <person name="Goeker M."/>
            <person name="Klenk H.P."/>
            <person name="Eisen J.A."/>
        </authorList>
    </citation>
    <scope>NUCLEOTIDE SEQUENCE [LARGE SCALE GENOMIC DNA]</scope>
    <source>
        <strain evidence="3">ATCC 49802 / DSM 20745 / S 6022</strain>
    </source>
</reference>
<dbReference type="SUPFAM" id="SSF55729">
    <property type="entry name" value="Acyl-CoA N-acyltransferases (Nat)"/>
    <property type="match status" value="1"/>
</dbReference>
<dbReference type="AlphaFoldDB" id="D1C873"/>
<dbReference type="PROSITE" id="PS51186">
    <property type="entry name" value="GNAT"/>
    <property type="match status" value="1"/>
</dbReference>
<proteinExistence type="predicted"/>
<reference evidence="2 3" key="2">
    <citation type="journal article" date="2010" name="Stand. Genomic Sci.">
        <title>Complete genome sequence of Desulfohalobium retbaense type strain (HR(100)).</title>
        <authorList>
            <person name="Spring S."/>
            <person name="Nolan M."/>
            <person name="Lapidus A."/>
            <person name="Glavina Del Rio T."/>
            <person name="Copeland A."/>
            <person name="Tice H."/>
            <person name="Cheng J.F."/>
            <person name="Lucas S."/>
            <person name="Land M."/>
            <person name="Chen F."/>
            <person name="Bruce D."/>
            <person name="Goodwin L."/>
            <person name="Pitluck S."/>
            <person name="Ivanova N."/>
            <person name="Mavromatis K."/>
            <person name="Mikhailova N."/>
            <person name="Pati A."/>
            <person name="Chen A."/>
            <person name="Palaniappan K."/>
            <person name="Hauser L."/>
            <person name="Chang Y.J."/>
            <person name="Jeffries C.D."/>
            <person name="Munk C."/>
            <person name="Kiss H."/>
            <person name="Chain P."/>
            <person name="Han C."/>
            <person name="Brettin T."/>
            <person name="Detter J.C."/>
            <person name="Schuler E."/>
            <person name="Goker M."/>
            <person name="Rohde M."/>
            <person name="Bristow J."/>
            <person name="Eisen J.A."/>
            <person name="Markowitz V."/>
            <person name="Hugenholtz P."/>
            <person name="Kyrpides N.C."/>
            <person name="Klenk H.P."/>
        </authorList>
    </citation>
    <scope>NUCLEOTIDE SEQUENCE [LARGE SCALE GENOMIC DNA]</scope>
    <source>
        <strain evidence="3">ATCC 49802 / DSM 20745 / S 6022</strain>
    </source>
</reference>
<evidence type="ECO:0000259" key="1">
    <source>
        <dbReference type="PROSITE" id="PS51186"/>
    </source>
</evidence>
<protein>
    <submittedName>
        <fullName evidence="2">GCN5-related N-acetyltransferase</fullName>
    </submittedName>
</protein>